<dbReference type="EMBL" id="CAADFS010000076">
    <property type="protein sequence ID" value="VFK49376.1"/>
    <property type="molecule type" value="Genomic_DNA"/>
</dbReference>
<proteinExistence type="predicted"/>
<reference evidence="4" key="1">
    <citation type="submission" date="2019-02" db="EMBL/GenBank/DDBJ databases">
        <authorList>
            <person name="Gruber-Vodicka R. H."/>
            <person name="Seah K. B. B."/>
        </authorList>
    </citation>
    <scope>NUCLEOTIDE SEQUENCE</scope>
    <source>
        <strain evidence="3">BECK_BZ123</strain>
        <strain evidence="2">BECK_BZ125</strain>
        <strain evidence="4">BECK_BZ126</strain>
    </source>
</reference>
<evidence type="ECO:0000313" key="2">
    <source>
        <dbReference type="EMBL" id="VFK39121.1"/>
    </source>
</evidence>
<name>A0A450ZM51_9GAMM</name>
<gene>
    <name evidence="3" type="ORF">BECKTC1821D_GA0114238_10768</name>
    <name evidence="2" type="ORF">BECKTC1821E_GA0114239_100410</name>
    <name evidence="4" type="ORF">BECKTC1821F_GA0114240_10062</name>
</gene>
<accession>A0A450ZM51</accession>
<protein>
    <submittedName>
        <fullName evidence="4">Uncharacterized protein</fullName>
    </submittedName>
</protein>
<organism evidence="4">
    <name type="scientific">Candidatus Kentrum sp. TC</name>
    <dbReference type="NCBI Taxonomy" id="2126339"/>
    <lineage>
        <taxon>Bacteria</taxon>
        <taxon>Pseudomonadati</taxon>
        <taxon>Pseudomonadota</taxon>
        <taxon>Gammaproteobacteria</taxon>
        <taxon>Candidatus Kentrum</taxon>
    </lineage>
</organism>
<evidence type="ECO:0000313" key="4">
    <source>
        <dbReference type="EMBL" id="VFK54903.1"/>
    </source>
</evidence>
<evidence type="ECO:0000313" key="3">
    <source>
        <dbReference type="EMBL" id="VFK49376.1"/>
    </source>
</evidence>
<evidence type="ECO:0000256" key="1">
    <source>
        <dbReference type="SAM" id="MobiDB-lite"/>
    </source>
</evidence>
<dbReference type="AlphaFoldDB" id="A0A450ZM51"/>
<feature type="region of interest" description="Disordered" evidence="1">
    <location>
        <begin position="13"/>
        <end position="36"/>
    </location>
</feature>
<sequence length="36" mass="4046">MREQGFSELVRSIRQAGRIKGGRKNRGASSSIPRQM</sequence>
<feature type="compositionally biased region" description="Polar residues" evidence="1">
    <location>
        <begin position="27"/>
        <end position="36"/>
    </location>
</feature>
<dbReference type="EMBL" id="CAADFW010000006">
    <property type="protein sequence ID" value="VFK54903.1"/>
    <property type="molecule type" value="Genomic_DNA"/>
</dbReference>
<dbReference type="EMBL" id="CAADFT010000004">
    <property type="protein sequence ID" value="VFK39121.1"/>
    <property type="molecule type" value="Genomic_DNA"/>
</dbReference>